<accession>A0A5J5KV68</accession>
<gene>
    <name evidence="1" type="ORF">FCK90_13800</name>
</gene>
<dbReference type="Proteomes" id="UP000325957">
    <property type="component" value="Unassembled WGS sequence"/>
</dbReference>
<evidence type="ECO:0000313" key="1">
    <source>
        <dbReference type="EMBL" id="KAA9393120.1"/>
    </source>
</evidence>
<dbReference type="OrthoDB" id="4877179at2"/>
<dbReference type="AlphaFoldDB" id="A0A5J5KV68"/>
<organism evidence="1 2">
    <name type="scientific">Kocuria coralli</name>
    <dbReference type="NCBI Taxonomy" id="1461025"/>
    <lineage>
        <taxon>Bacteria</taxon>
        <taxon>Bacillati</taxon>
        <taxon>Actinomycetota</taxon>
        <taxon>Actinomycetes</taxon>
        <taxon>Micrococcales</taxon>
        <taxon>Micrococcaceae</taxon>
        <taxon>Kocuria</taxon>
    </lineage>
</organism>
<dbReference type="RefSeq" id="WP_158034893.1">
    <property type="nucleotide sequence ID" value="NZ_ML708630.1"/>
</dbReference>
<sequence>MANYLCILRHEGRSAAEGRLTENLLGPSEEIAHRTLAGGWHLSWIAKGAESDLLPGTGLFSGFAVDDGHERIMYGARGVLAEGRPALGDGLPGCYISAAWDQHGVDITADLYRSMSIFVTSVPGLTMVSDSAYVLMEMRRRLRLPVVLDEGVARAMLWRNSMSGQLLGSRTPVKDIRYVPVGRHVRLPLDSPSCTALEVGRPVPEIFSPPSTDYAAELRLAGIRIGSLINTVASSGPEHARLSLSGGKDSRICLAAALLSPAARDSARYSCTNTSEQHRRDYEVVTELSTEFGFPLGARGSIESRSDELRRVANPLALWFSDNCLSYYPLRIQAYALRAKGRFAIAGFGSELYKGNYGQRPLQAIVTSIARTQPEVAESVRSIAEEVLVQSGIDPRRHLSAEWHYLLLRNAIHGGRFTPVSKFGLRPLQQRNLVGLSKVSPDLYSPLMTGPEQVPDDLLVLLSPSLAARPFDRPVKDRSPHQVVERLRLLGGPISSAELSTYHVSGNPHDVADGPSTTLLGLVDASRIRGRVNRDGVRPLIDDAARVVAGSGLSEQWSSVAEEMRRTVRDPSIPLGHTHGMPGRLLALAEVLR</sequence>
<name>A0A5J5KV68_9MICC</name>
<protein>
    <recommendedName>
        <fullName evidence="3">Asparagine synthetase domain-containing protein</fullName>
    </recommendedName>
</protein>
<dbReference type="EMBL" id="SZWF01000026">
    <property type="protein sequence ID" value="KAA9393120.1"/>
    <property type="molecule type" value="Genomic_DNA"/>
</dbReference>
<keyword evidence="2" id="KW-1185">Reference proteome</keyword>
<reference evidence="1 2" key="1">
    <citation type="submission" date="2019-05" db="EMBL/GenBank/DDBJ databases">
        <title>Kocuria coralli sp. nov., a novel actinobacterium isolated from coral reef seawater.</title>
        <authorList>
            <person name="Li J."/>
        </authorList>
    </citation>
    <scope>NUCLEOTIDE SEQUENCE [LARGE SCALE GENOMIC DNA]</scope>
    <source>
        <strain evidence="1 2">SCSIO 13007</strain>
    </source>
</reference>
<evidence type="ECO:0000313" key="2">
    <source>
        <dbReference type="Proteomes" id="UP000325957"/>
    </source>
</evidence>
<proteinExistence type="predicted"/>
<comment type="caution">
    <text evidence="1">The sequence shown here is derived from an EMBL/GenBank/DDBJ whole genome shotgun (WGS) entry which is preliminary data.</text>
</comment>
<evidence type="ECO:0008006" key="3">
    <source>
        <dbReference type="Google" id="ProtNLM"/>
    </source>
</evidence>